<dbReference type="PROSITE" id="PS51384">
    <property type="entry name" value="FAD_FR"/>
    <property type="match status" value="1"/>
</dbReference>
<sequence>MKGKVVKNQRLNDKYFFLEIKSEEFVTQAHVGQFLMIKPGSQEYTHDPLLRRPLGVADVHDGKFNLVYMVVGKGTKLLSEFHEGGMIEFSAPLGNSFTLLENKRVALVAGGIGIAPVFWLAKTLKNRGCVVDLYYGGRTVDDVVLLEELKENTDHLIVTTDDGSAGIKGFVTLPFKENVETYDMVYACGPKPMLKTVSEICVNAEVPVEVSLDERMACGLGACLGCIIYLREGDEIVQKRCCVEGPVFDGAKIAWDKLS</sequence>
<dbReference type="CDD" id="cd06218">
    <property type="entry name" value="DHOD_e_trans"/>
    <property type="match status" value="1"/>
</dbReference>
<dbReference type="PRINTS" id="PR00409">
    <property type="entry name" value="PHDIOXRDTASE"/>
</dbReference>
<evidence type="ECO:0000256" key="8">
    <source>
        <dbReference type="ARBA" id="ARBA00022982"/>
    </source>
</evidence>
<evidence type="ECO:0000256" key="7">
    <source>
        <dbReference type="ARBA" id="ARBA00022975"/>
    </source>
</evidence>
<dbReference type="Gene3D" id="3.40.50.80">
    <property type="entry name" value="Nucleotide-binding domain of ferredoxin-NADP reductase (FNR) module"/>
    <property type="match status" value="1"/>
</dbReference>
<protein>
    <recommendedName>
        <fullName evidence="11">Dihydroorotate dehydrogenase B (NAD(+)), electron transfer subunit</fullName>
    </recommendedName>
    <alternativeName>
        <fullName evidence="11">Dihydroorotate oxidase B, electron transfer subunit</fullName>
    </alternativeName>
</protein>
<dbReference type="AlphaFoldDB" id="A0A4R1K9M9"/>
<dbReference type="GO" id="GO:0051537">
    <property type="term" value="F:2 iron, 2 sulfur cluster binding"/>
    <property type="evidence" value="ECO:0007669"/>
    <property type="project" value="UniProtKB-KW"/>
</dbReference>
<keyword evidence="3 11" id="KW-0285">Flavoprotein</keyword>
<gene>
    <name evidence="11" type="primary">pyrK</name>
    <name evidence="15" type="ORF">C8D98_1619</name>
</gene>
<dbReference type="InterPro" id="IPR017938">
    <property type="entry name" value="Riboflavin_synthase-like_b-brl"/>
</dbReference>
<dbReference type="RefSeq" id="WP_132873610.1">
    <property type="nucleotide sequence ID" value="NZ_JAJUHT010000001.1"/>
</dbReference>
<dbReference type="InterPro" id="IPR023455">
    <property type="entry name" value="Dihydroorotate_DHASE_ETsu"/>
</dbReference>
<dbReference type="InterPro" id="IPR012165">
    <property type="entry name" value="Cyt_c3_hydrogenase_gsu"/>
</dbReference>
<dbReference type="InterPro" id="IPR050353">
    <property type="entry name" value="PyrK_electron_transfer"/>
</dbReference>
<evidence type="ECO:0000259" key="14">
    <source>
        <dbReference type="PROSITE" id="PS51384"/>
    </source>
</evidence>
<keyword evidence="6 11" id="KW-0274">FAD</keyword>
<evidence type="ECO:0000313" key="16">
    <source>
        <dbReference type="Proteomes" id="UP000294614"/>
    </source>
</evidence>
<dbReference type="InterPro" id="IPR017927">
    <property type="entry name" value="FAD-bd_FR_type"/>
</dbReference>
<dbReference type="OrthoDB" id="9789468at2"/>
<dbReference type="Proteomes" id="UP000294614">
    <property type="component" value="Unassembled WGS sequence"/>
</dbReference>
<name>A0A4R1K9M9_9BACT</name>
<evidence type="ECO:0000256" key="5">
    <source>
        <dbReference type="ARBA" id="ARBA00022723"/>
    </source>
</evidence>
<keyword evidence="2 11" id="KW-0813">Transport</keyword>
<evidence type="ECO:0000256" key="9">
    <source>
        <dbReference type="ARBA" id="ARBA00023004"/>
    </source>
</evidence>
<feature type="binding site" evidence="11 13">
    <location>
        <position position="242"/>
    </location>
    <ligand>
        <name>[2Fe-2S] cluster</name>
        <dbReference type="ChEBI" id="CHEBI:190135"/>
    </ligand>
</feature>
<evidence type="ECO:0000256" key="1">
    <source>
        <dbReference type="ARBA" id="ARBA00006422"/>
    </source>
</evidence>
<dbReference type="SUPFAM" id="SSF52343">
    <property type="entry name" value="Ferredoxin reductase-like, C-terminal NADP-linked domain"/>
    <property type="match status" value="1"/>
</dbReference>
<evidence type="ECO:0000313" key="15">
    <source>
        <dbReference type="EMBL" id="TCK60740.1"/>
    </source>
</evidence>
<evidence type="ECO:0000256" key="6">
    <source>
        <dbReference type="ARBA" id="ARBA00022827"/>
    </source>
</evidence>
<keyword evidence="9 11" id="KW-0408">Iron</keyword>
<dbReference type="InterPro" id="IPR019480">
    <property type="entry name" value="Dihydroorotate_DH_Fe-S-bd"/>
</dbReference>
<feature type="binding site" evidence="11 13">
    <location>
        <position position="226"/>
    </location>
    <ligand>
        <name>[2Fe-2S] cluster</name>
        <dbReference type="ChEBI" id="CHEBI:190135"/>
    </ligand>
</feature>
<dbReference type="UniPathway" id="UPA00070">
    <property type="reaction ID" value="UER00945"/>
</dbReference>
<keyword evidence="10 11" id="KW-0411">Iron-sulfur</keyword>
<comment type="cofactor">
    <cofactor evidence="11 12">
        <name>FAD</name>
        <dbReference type="ChEBI" id="CHEBI:57692"/>
    </cofactor>
    <text evidence="11 12">Binds 1 FAD per subunit.</text>
</comment>
<feature type="binding site" evidence="11 13">
    <location>
        <position position="223"/>
    </location>
    <ligand>
        <name>[2Fe-2S] cluster</name>
        <dbReference type="ChEBI" id="CHEBI:190135"/>
    </ligand>
</feature>
<dbReference type="InterPro" id="IPR039261">
    <property type="entry name" value="FNR_nucleotide-bd"/>
</dbReference>
<dbReference type="Gene3D" id="2.40.30.10">
    <property type="entry name" value="Translation factors"/>
    <property type="match status" value="1"/>
</dbReference>
<dbReference type="GO" id="GO:0009055">
    <property type="term" value="F:electron transfer activity"/>
    <property type="evidence" value="ECO:0007669"/>
    <property type="project" value="UniProtKB-UniRule"/>
</dbReference>
<organism evidence="15 16">
    <name type="scientific">Seleniivibrio woodruffii</name>
    <dbReference type="NCBI Taxonomy" id="1078050"/>
    <lineage>
        <taxon>Bacteria</taxon>
        <taxon>Pseudomonadati</taxon>
        <taxon>Deferribacterota</taxon>
        <taxon>Deferribacteres</taxon>
        <taxon>Deferribacterales</taxon>
        <taxon>Geovibrionaceae</taxon>
        <taxon>Seleniivibrio</taxon>
    </lineage>
</organism>
<comment type="caution">
    <text evidence="11">Lacks conserved residue(s) required for the propagation of feature annotation.</text>
</comment>
<keyword evidence="5 11" id="KW-0479">Metal-binding</keyword>
<comment type="caution">
    <text evidence="15">The sequence shown here is derived from an EMBL/GenBank/DDBJ whole genome shotgun (WGS) entry which is preliminary data.</text>
</comment>
<comment type="pathway">
    <text evidence="11">Pyrimidine metabolism; UMP biosynthesis via de novo pathway; orotate from (S)-dihydroorotate (NAD(+) route): step 1/1.</text>
</comment>
<evidence type="ECO:0000256" key="10">
    <source>
        <dbReference type="ARBA" id="ARBA00023014"/>
    </source>
</evidence>
<dbReference type="HAMAP" id="MF_01211">
    <property type="entry name" value="DHODB_Fe_S_bind"/>
    <property type="match status" value="1"/>
</dbReference>
<dbReference type="SUPFAM" id="SSF63380">
    <property type="entry name" value="Riboflavin synthase domain-like"/>
    <property type="match status" value="1"/>
</dbReference>
<keyword evidence="4 11" id="KW-0001">2Fe-2S</keyword>
<evidence type="ECO:0000256" key="11">
    <source>
        <dbReference type="HAMAP-Rule" id="MF_01211"/>
    </source>
</evidence>
<dbReference type="GO" id="GO:0044205">
    <property type="term" value="P:'de novo' UMP biosynthetic process"/>
    <property type="evidence" value="ECO:0007669"/>
    <property type="project" value="UniProtKB-UniRule"/>
</dbReference>
<dbReference type="Gene3D" id="2.10.240.10">
    <property type="entry name" value="Dihydroorotate dehydrogenase, electron transfer subunit"/>
    <property type="match status" value="1"/>
</dbReference>
<dbReference type="EMBL" id="SMGG01000004">
    <property type="protein sequence ID" value="TCK60740.1"/>
    <property type="molecule type" value="Genomic_DNA"/>
</dbReference>
<evidence type="ECO:0000256" key="4">
    <source>
        <dbReference type="ARBA" id="ARBA00022714"/>
    </source>
</evidence>
<comment type="similarity">
    <text evidence="1 11">Belongs to the PyrK family.</text>
</comment>
<keyword evidence="7 11" id="KW-0665">Pyrimidine biosynthesis</keyword>
<dbReference type="GO" id="GO:0050660">
    <property type="term" value="F:flavin adenine dinucleotide binding"/>
    <property type="evidence" value="ECO:0007669"/>
    <property type="project" value="InterPro"/>
</dbReference>
<dbReference type="InterPro" id="IPR037117">
    <property type="entry name" value="Dihydroorotate_DH_ele_sf"/>
</dbReference>
<comment type="cofactor">
    <cofactor evidence="11">
        <name>[2Fe-2S] cluster</name>
        <dbReference type="ChEBI" id="CHEBI:190135"/>
    </cofactor>
    <text evidence="11">Binds 1 [2Fe-2S] cluster per subunit.</text>
</comment>
<dbReference type="PANTHER" id="PTHR43513:SF3">
    <property type="entry name" value="DIHYDROOROTATE DEHYDROGENASE B (NAD(+)), ELECTRON TRANSFER SUBUNIT-RELATED"/>
    <property type="match status" value="1"/>
</dbReference>
<dbReference type="InterPro" id="IPR001433">
    <property type="entry name" value="OxRdtase_FAD/NAD-bd"/>
</dbReference>
<evidence type="ECO:0000256" key="13">
    <source>
        <dbReference type="PIRSR" id="PIRSR006816-2"/>
    </source>
</evidence>
<evidence type="ECO:0000256" key="2">
    <source>
        <dbReference type="ARBA" id="ARBA00022448"/>
    </source>
</evidence>
<accession>A0A4R1K9M9</accession>
<dbReference type="GO" id="GO:0016491">
    <property type="term" value="F:oxidoreductase activity"/>
    <property type="evidence" value="ECO:0007669"/>
    <property type="project" value="InterPro"/>
</dbReference>
<dbReference type="PANTHER" id="PTHR43513">
    <property type="entry name" value="DIHYDROOROTATE DEHYDROGENASE B (NAD(+)), ELECTRON TRANSFER SUBUNIT"/>
    <property type="match status" value="1"/>
</dbReference>
<dbReference type="Pfam" id="PF10418">
    <property type="entry name" value="DHODB_Fe-S_bind"/>
    <property type="match status" value="1"/>
</dbReference>
<evidence type="ECO:0000256" key="12">
    <source>
        <dbReference type="PIRSR" id="PIRSR006816-1"/>
    </source>
</evidence>
<feature type="binding site" evidence="11 12">
    <location>
        <begin position="74"/>
        <end position="75"/>
    </location>
    <ligand>
        <name>FAD</name>
        <dbReference type="ChEBI" id="CHEBI:57692"/>
    </ligand>
</feature>
<comment type="subunit">
    <text evidence="11">Heterotetramer of 2 PyrK and 2 PyrD type B subunits.</text>
</comment>
<dbReference type="PIRSF" id="PIRSF006816">
    <property type="entry name" value="Cyc3_hyd_g"/>
    <property type="match status" value="1"/>
</dbReference>
<proteinExistence type="inferred from homology"/>
<feature type="domain" description="FAD-binding FR-type" evidence="14">
    <location>
        <begin position="1"/>
        <end position="99"/>
    </location>
</feature>
<keyword evidence="16" id="KW-1185">Reference proteome</keyword>
<dbReference type="Pfam" id="PF00175">
    <property type="entry name" value="NAD_binding_1"/>
    <property type="match status" value="1"/>
</dbReference>
<keyword evidence="8 11" id="KW-0249">Electron transport</keyword>
<dbReference type="NCBIfam" id="NF000798">
    <property type="entry name" value="PRK00054.1-3"/>
    <property type="match status" value="1"/>
</dbReference>
<reference evidence="15 16" key="1">
    <citation type="submission" date="2019-03" db="EMBL/GenBank/DDBJ databases">
        <title>Genomic Encyclopedia of Type Strains, Phase IV (KMG-IV): sequencing the most valuable type-strain genomes for metagenomic binning, comparative biology and taxonomic classification.</title>
        <authorList>
            <person name="Goeker M."/>
        </authorList>
    </citation>
    <scope>NUCLEOTIDE SEQUENCE [LARGE SCALE GENOMIC DNA]</scope>
    <source>
        <strain evidence="15 16">DSM 24984</strain>
    </source>
</reference>
<feature type="binding site" evidence="11 13">
    <location>
        <position position="218"/>
    </location>
    <ligand>
        <name>[2Fe-2S] cluster</name>
        <dbReference type="ChEBI" id="CHEBI:190135"/>
    </ligand>
</feature>
<dbReference type="GO" id="GO:0046872">
    <property type="term" value="F:metal ion binding"/>
    <property type="evidence" value="ECO:0007669"/>
    <property type="project" value="UniProtKB-KW"/>
</dbReference>
<evidence type="ECO:0000256" key="3">
    <source>
        <dbReference type="ARBA" id="ARBA00022630"/>
    </source>
</evidence>
<comment type="cofactor">
    <cofactor evidence="13">
        <name>[2Fe-2S] cluster</name>
        <dbReference type="ChEBI" id="CHEBI:190135"/>
    </cofactor>
    <text evidence="13">Binds 1 [2Fe-2S] cluster per subunit.</text>
</comment>
<comment type="function">
    <text evidence="11">Responsible for channeling the electrons from the oxidation of dihydroorotate from the FMN redox center in the PyrD type B subunit to the ultimate electron acceptor NAD(+).</text>
</comment>